<dbReference type="Proteomes" id="UP000001940">
    <property type="component" value="Chromosome IV"/>
</dbReference>
<dbReference type="AlphaFoldDB" id="A0A078BQL6"/>
<dbReference type="CTD" id="185459"/>
<dbReference type="Bgee" id="WBGene00009535">
    <property type="expression patterns" value="Expressed in larva"/>
</dbReference>
<keyword evidence="2" id="KW-1185">Reference proteome</keyword>
<evidence type="ECO:0000313" key="1">
    <source>
        <dbReference type="EMBL" id="CDX47470.1"/>
    </source>
</evidence>
<proteinExistence type="predicted"/>
<dbReference type="GeneID" id="185459"/>
<dbReference type="ExpressionAtlas" id="A0A078BQL6">
    <property type="expression patterns" value="baseline"/>
</dbReference>
<name>A0A078BQL6_CAEEL</name>
<evidence type="ECO:0000313" key="2">
    <source>
        <dbReference type="Proteomes" id="UP000001940"/>
    </source>
</evidence>
<gene>
    <name evidence="1" type="ORF">CELE_F38C2.1</name>
    <name evidence="1 3" type="ORF">F38C2.1</name>
</gene>
<organism evidence="1 2">
    <name type="scientific">Caenorhabditis elegans</name>
    <dbReference type="NCBI Taxonomy" id="6239"/>
    <lineage>
        <taxon>Eukaryota</taxon>
        <taxon>Metazoa</taxon>
        <taxon>Ecdysozoa</taxon>
        <taxon>Nematoda</taxon>
        <taxon>Chromadorea</taxon>
        <taxon>Rhabditida</taxon>
        <taxon>Rhabditina</taxon>
        <taxon>Rhabditomorpha</taxon>
        <taxon>Rhabditoidea</taxon>
        <taxon>Rhabditidae</taxon>
        <taxon>Peloderinae</taxon>
        <taxon>Caenorhabditis</taxon>
    </lineage>
</organism>
<dbReference type="AGR" id="WB:WBGene00009535"/>
<accession>A0A078BQL6</accession>
<sequence length="23" mass="2636">MSNVGYISTFNWRTSAPVFLDTE</sequence>
<reference evidence="1 2" key="1">
    <citation type="journal article" date="1998" name="Science">
        <title>Genome sequence of the nematode C. elegans: a platform for investigating biology.</title>
        <authorList>
            <consortium name="The C. elegans sequencing consortium"/>
            <person name="Sulson J.E."/>
            <person name="Waterston R."/>
        </authorList>
    </citation>
    <scope>NUCLEOTIDE SEQUENCE [LARGE SCALE GENOMIC DNA]</scope>
    <source>
        <strain evidence="1 2">Bristol N2</strain>
    </source>
</reference>
<dbReference type="RefSeq" id="NP_001294105.1">
    <property type="nucleotide sequence ID" value="NM_001307176.1"/>
</dbReference>
<protein>
    <submittedName>
        <fullName evidence="1">BH4_AAA_HYDROXYL_2 domain-containing protein</fullName>
    </submittedName>
</protein>
<dbReference type="EMBL" id="BX284604">
    <property type="protein sequence ID" value="CDX47470.1"/>
    <property type="molecule type" value="Genomic_DNA"/>
</dbReference>
<evidence type="ECO:0000313" key="3">
    <source>
        <dbReference type="WormBase" id="F38C2.1d"/>
    </source>
</evidence>
<dbReference type="WormBase" id="F38C2.1d">
    <property type="protein sequence ID" value="CE50005"/>
    <property type="gene ID" value="WBGene00009535"/>
</dbReference>